<feature type="transmembrane region" description="Helical" evidence="8">
    <location>
        <begin position="336"/>
        <end position="355"/>
    </location>
</feature>
<feature type="transmembrane region" description="Helical" evidence="8">
    <location>
        <begin position="489"/>
        <end position="507"/>
    </location>
</feature>
<dbReference type="InterPro" id="IPR004638">
    <property type="entry name" value="EmrB-like"/>
</dbReference>
<dbReference type="Gene3D" id="1.20.1720.10">
    <property type="entry name" value="Multidrug resistance protein D"/>
    <property type="match status" value="1"/>
</dbReference>
<evidence type="ECO:0000313" key="10">
    <source>
        <dbReference type="EMBL" id="ADD45853.1"/>
    </source>
</evidence>
<dbReference type="AlphaFoldDB" id="D3Q2V2"/>
<dbReference type="EMBL" id="CP001778">
    <property type="protein sequence ID" value="ADD45853.1"/>
    <property type="molecule type" value="Genomic_DNA"/>
</dbReference>
<dbReference type="FunFam" id="1.20.1720.10:FF:000004">
    <property type="entry name" value="EmrB/QacA family drug resistance transporter"/>
    <property type="match status" value="1"/>
</dbReference>
<feature type="transmembrane region" description="Helical" evidence="8">
    <location>
        <begin position="169"/>
        <end position="189"/>
    </location>
</feature>
<dbReference type="InterPro" id="IPR020846">
    <property type="entry name" value="MFS_dom"/>
</dbReference>
<name>D3Q2V2_STANL</name>
<protein>
    <submittedName>
        <fullName evidence="10">Drug resistance transporter, EmrB/QacA subfamily</fullName>
    </submittedName>
</protein>
<dbReference type="CDD" id="cd17502">
    <property type="entry name" value="MFS_Azr1_MDR_like"/>
    <property type="match status" value="1"/>
</dbReference>
<dbReference type="Pfam" id="PF07690">
    <property type="entry name" value="MFS_1"/>
    <property type="match status" value="1"/>
</dbReference>
<dbReference type="GO" id="GO:0005886">
    <property type="term" value="C:plasma membrane"/>
    <property type="evidence" value="ECO:0007669"/>
    <property type="project" value="UniProtKB-SubCell"/>
</dbReference>
<proteinExistence type="inferred from homology"/>
<organism evidence="10 11">
    <name type="scientific">Stackebrandtia nassauensis (strain DSM 44728 / CIP 108903 / NRRL B-16338 / NBRC 102104 / LLR-40K-21)</name>
    <dbReference type="NCBI Taxonomy" id="446470"/>
    <lineage>
        <taxon>Bacteria</taxon>
        <taxon>Bacillati</taxon>
        <taxon>Actinomycetota</taxon>
        <taxon>Actinomycetes</taxon>
        <taxon>Glycomycetales</taxon>
        <taxon>Glycomycetaceae</taxon>
        <taxon>Stackebrandtia</taxon>
    </lineage>
</organism>
<feature type="transmembrane region" description="Helical" evidence="8">
    <location>
        <begin position="12"/>
        <end position="30"/>
    </location>
</feature>
<feature type="domain" description="Major facilitator superfamily (MFS) profile" evidence="9">
    <location>
        <begin position="17"/>
        <end position="512"/>
    </location>
</feature>
<feature type="transmembrane region" description="Helical" evidence="8">
    <location>
        <begin position="52"/>
        <end position="70"/>
    </location>
</feature>
<evidence type="ECO:0000256" key="3">
    <source>
        <dbReference type="ARBA" id="ARBA00022448"/>
    </source>
</evidence>
<feature type="transmembrane region" description="Helical" evidence="8">
    <location>
        <begin position="140"/>
        <end position="163"/>
    </location>
</feature>
<feature type="transmembrane region" description="Helical" evidence="8">
    <location>
        <begin position="307"/>
        <end position="324"/>
    </location>
</feature>
<evidence type="ECO:0000256" key="7">
    <source>
        <dbReference type="ARBA" id="ARBA00023136"/>
    </source>
</evidence>
<keyword evidence="6 8" id="KW-1133">Transmembrane helix</keyword>
<keyword evidence="3" id="KW-0813">Transport</keyword>
<dbReference type="InterPro" id="IPR011701">
    <property type="entry name" value="MFS"/>
</dbReference>
<keyword evidence="4" id="KW-1003">Cell membrane</keyword>
<dbReference type="GO" id="GO:0022857">
    <property type="term" value="F:transmembrane transporter activity"/>
    <property type="evidence" value="ECO:0007669"/>
    <property type="project" value="InterPro"/>
</dbReference>
<evidence type="ECO:0000256" key="1">
    <source>
        <dbReference type="ARBA" id="ARBA00004651"/>
    </source>
</evidence>
<dbReference type="PANTHER" id="PTHR23501">
    <property type="entry name" value="MAJOR FACILITATOR SUPERFAMILY"/>
    <property type="match status" value="1"/>
</dbReference>
<dbReference type="KEGG" id="sna:Snas_6232"/>
<feature type="transmembrane region" description="Helical" evidence="8">
    <location>
        <begin position="107"/>
        <end position="128"/>
    </location>
</feature>
<feature type="transmembrane region" description="Helical" evidence="8">
    <location>
        <begin position="361"/>
        <end position="386"/>
    </location>
</feature>
<evidence type="ECO:0000256" key="8">
    <source>
        <dbReference type="SAM" id="Phobius"/>
    </source>
</evidence>
<dbReference type="Proteomes" id="UP000000844">
    <property type="component" value="Chromosome"/>
</dbReference>
<evidence type="ECO:0000313" key="11">
    <source>
        <dbReference type="Proteomes" id="UP000000844"/>
    </source>
</evidence>
<dbReference type="PROSITE" id="PS50850">
    <property type="entry name" value="MFS"/>
    <property type="match status" value="1"/>
</dbReference>
<sequence>MSERRSAQLSNRHLYLLLVGLMLTMLLAALDQTIVGTALPTIVGDLGGLNEYAWVVTAYLLAATASTPLYGKLSDLYGRRPILLSAIVIFLVGSLLAGMSQNMMQLIFFRGLQGLGAGGLMTLAFTVVSDVVSPRERGRYQGFFGAVFGFSSVAGPLLGGWLADVDWRWIFYINLPGGIVALVMIDRMLKLVKTERRQHKIDYVGAAFLVASVVCLLLATSWGGKEYDWDSPVIIGLFVAGGVLAAIFLFVETRAEEPILPLRLFKRGTFSLANAGSLVLGVAMFGGIIYVPLYLQIVRGYSPTESGLLMLPMMLGIVITSIVSGRAISAIGRYKWFIVVGAVLVTTGLALFTQLHTDTPLWQTFCFMAVLGVGLGLFMQPLVLAVQNSVAPKDLGAGTSTATFFRSLGGAFGVAAMGAVMTAQVAESMSTSIPEAVKQLPPEQAKEFAEKSHTAGADGIMQDPASILALPAPLRDAIQQAFVTGLDQIFIVAACIAALAVVIAVLLPNYELRGAAPASDAPEDAAAEAEAHHVV</sequence>
<dbReference type="HOGENOM" id="CLU_000960_22_3_11"/>
<keyword evidence="11" id="KW-1185">Reference proteome</keyword>
<dbReference type="PRINTS" id="PR01036">
    <property type="entry name" value="TCRTETB"/>
</dbReference>
<comment type="subcellular location">
    <subcellularLocation>
        <location evidence="1">Cell membrane</location>
        <topology evidence="1">Multi-pass membrane protein</topology>
    </subcellularLocation>
</comment>
<evidence type="ECO:0000259" key="9">
    <source>
        <dbReference type="PROSITE" id="PS50850"/>
    </source>
</evidence>
<dbReference type="OrthoDB" id="7375466at2"/>
<feature type="transmembrane region" description="Helical" evidence="8">
    <location>
        <begin position="233"/>
        <end position="251"/>
    </location>
</feature>
<feature type="transmembrane region" description="Helical" evidence="8">
    <location>
        <begin position="272"/>
        <end position="295"/>
    </location>
</feature>
<keyword evidence="7 8" id="KW-0472">Membrane</keyword>
<evidence type="ECO:0000256" key="6">
    <source>
        <dbReference type="ARBA" id="ARBA00022989"/>
    </source>
</evidence>
<dbReference type="InterPro" id="IPR036259">
    <property type="entry name" value="MFS_trans_sf"/>
</dbReference>
<feature type="transmembrane region" description="Helical" evidence="8">
    <location>
        <begin position="82"/>
        <end position="101"/>
    </location>
</feature>
<gene>
    <name evidence="10" type="ordered locus">Snas_6232</name>
</gene>
<dbReference type="PANTHER" id="PTHR23501:SF197">
    <property type="entry name" value="COMD"/>
    <property type="match status" value="1"/>
</dbReference>
<evidence type="ECO:0000256" key="4">
    <source>
        <dbReference type="ARBA" id="ARBA00022475"/>
    </source>
</evidence>
<evidence type="ECO:0000256" key="5">
    <source>
        <dbReference type="ARBA" id="ARBA00022692"/>
    </source>
</evidence>
<reference evidence="10 11" key="1">
    <citation type="journal article" date="2009" name="Stand. Genomic Sci.">
        <title>Complete genome sequence of Stackebrandtia nassauensis type strain (LLR-40K-21).</title>
        <authorList>
            <person name="Munk C."/>
            <person name="Lapidus A."/>
            <person name="Copeland A."/>
            <person name="Jando M."/>
            <person name="Mayilraj S."/>
            <person name="Glavina Del Rio T."/>
            <person name="Nolan M."/>
            <person name="Chen F."/>
            <person name="Lucas S."/>
            <person name="Tice H."/>
            <person name="Cheng J.F."/>
            <person name="Han C."/>
            <person name="Detter J.C."/>
            <person name="Bruce D."/>
            <person name="Goodwin L."/>
            <person name="Chain P."/>
            <person name="Pitluck S."/>
            <person name="Goker M."/>
            <person name="Ovchinikova G."/>
            <person name="Pati A."/>
            <person name="Ivanova N."/>
            <person name="Mavromatis K."/>
            <person name="Chen A."/>
            <person name="Palaniappan K."/>
            <person name="Land M."/>
            <person name="Hauser L."/>
            <person name="Chang Y.J."/>
            <person name="Jeffries C.D."/>
            <person name="Bristow J."/>
            <person name="Eisen J.A."/>
            <person name="Markowitz V."/>
            <person name="Hugenholtz P."/>
            <person name="Kyrpides N.C."/>
            <person name="Klenk H.P."/>
        </authorList>
    </citation>
    <scope>NUCLEOTIDE SEQUENCE [LARGE SCALE GENOMIC DNA]</scope>
    <source>
        <strain evidence="11">DSM 44728 / CIP 108903 / NRRL B-16338 / NBRC 102104 / LLR-40K-21</strain>
    </source>
</reference>
<accession>D3Q2V2</accession>
<dbReference type="RefSeq" id="WP_013021424.1">
    <property type="nucleotide sequence ID" value="NC_013947.1"/>
</dbReference>
<dbReference type="eggNOG" id="COG0477">
    <property type="taxonomic scope" value="Bacteria"/>
</dbReference>
<comment type="similarity">
    <text evidence="2">Belongs to the major facilitator superfamily. TCR/Tet family.</text>
</comment>
<dbReference type="NCBIfam" id="TIGR00711">
    <property type="entry name" value="efflux_EmrB"/>
    <property type="match status" value="1"/>
</dbReference>
<keyword evidence="5 8" id="KW-0812">Transmembrane</keyword>
<dbReference type="Gene3D" id="1.20.1250.20">
    <property type="entry name" value="MFS general substrate transporter like domains"/>
    <property type="match status" value="1"/>
</dbReference>
<feature type="transmembrane region" description="Helical" evidence="8">
    <location>
        <begin position="407"/>
        <end position="426"/>
    </location>
</feature>
<evidence type="ECO:0000256" key="2">
    <source>
        <dbReference type="ARBA" id="ARBA00007520"/>
    </source>
</evidence>
<feature type="transmembrane region" description="Helical" evidence="8">
    <location>
        <begin position="201"/>
        <end position="221"/>
    </location>
</feature>
<dbReference type="SUPFAM" id="SSF103473">
    <property type="entry name" value="MFS general substrate transporter"/>
    <property type="match status" value="1"/>
</dbReference>